<evidence type="ECO:0000313" key="3">
    <source>
        <dbReference type="Proteomes" id="UP000823749"/>
    </source>
</evidence>
<dbReference type="AlphaFoldDB" id="A0AAV6KGU5"/>
<dbReference type="EMBL" id="JACTNZ010000004">
    <property type="protein sequence ID" value="KAG5551755.1"/>
    <property type="molecule type" value="Genomic_DNA"/>
</dbReference>
<protein>
    <recommendedName>
        <fullName evidence="1">Reverse transcriptase zinc-binding domain-containing protein</fullName>
    </recommendedName>
</protein>
<evidence type="ECO:0000259" key="1">
    <source>
        <dbReference type="Pfam" id="PF13966"/>
    </source>
</evidence>
<organism evidence="2 3">
    <name type="scientific">Rhododendron griersonianum</name>
    <dbReference type="NCBI Taxonomy" id="479676"/>
    <lineage>
        <taxon>Eukaryota</taxon>
        <taxon>Viridiplantae</taxon>
        <taxon>Streptophyta</taxon>
        <taxon>Embryophyta</taxon>
        <taxon>Tracheophyta</taxon>
        <taxon>Spermatophyta</taxon>
        <taxon>Magnoliopsida</taxon>
        <taxon>eudicotyledons</taxon>
        <taxon>Gunneridae</taxon>
        <taxon>Pentapetalae</taxon>
        <taxon>asterids</taxon>
        <taxon>Ericales</taxon>
        <taxon>Ericaceae</taxon>
        <taxon>Ericoideae</taxon>
        <taxon>Rhodoreae</taxon>
        <taxon>Rhododendron</taxon>
    </lineage>
</organism>
<dbReference type="PANTHER" id="PTHR33116:SF75">
    <property type="entry name" value="RIBONUCLEASE H PROTEIN"/>
    <property type="match status" value="1"/>
</dbReference>
<comment type="caution">
    <text evidence="2">The sequence shown here is derived from an EMBL/GenBank/DDBJ whole genome shotgun (WGS) entry which is preliminary data.</text>
</comment>
<keyword evidence="3" id="KW-1185">Reference proteome</keyword>
<dbReference type="Proteomes" id="UP000823749">
    <property type="component" value="Chromosome 4"/>
</dbReference>
<name>A0AAV6KGU5_9ERIC</name>
<dbReference type="Pfam" id="PF13966">
    <property type="entry name" value="zf-RVT"/>
    <property type="match status" value="1"/>
</dbReference>
<feature type="domain" description="Reverse transcriptase zinc-binding" evidence="1">
    <location>
        <begin position="56"/>
        <end position="143"/>
    </location>
</feature>
<proteinExistence type="predicted"/>
<dbReference type="InterPro" id="IPR026960">
    <property type="entry name" value="RVT-Znf"/>
</dbReference>
<dbReference type="PANTHER" id="PTHR33116">
    <property type="entry name" value="REVERSE TRANSCRIPTASE ZINC-BINDING DOMAIN-CONTAINING PROTEIN-RELATED-RELATED"/>
    <property type="match status" value="1"/>
</dbReference>
<accession>A0AAV6KGU5</accession>
<reference evidence="2" key="1">
    <citation type="submission" date="2020-08" db="EMBL/GenBank/DDBJ databases">
        <title>Plant Genome Project.</title>
        <authorList>
            <person name="Zhang R.-G."/>
        </authorList>
    </citation>
    <scope>NUCLEOTIDE SEQUENCE</scope>
    <source>
        <strain evidence="2">WSP0</strain>
        <tissue evidence="2">Leaf</tissue>
    </source>
</reference>
<sequence length="248" mass="29792">MVDERNQDNWDFHFTRLLRDMEKEQLLILVQLLSVVQLQDDQEDCIQWKWSRNLNFSVKSAYSKWEEQEFSEEKELFAIWKNICPPKVELFAWMAVQECISARSVFVRRGILNSELGYCPVCNTEEETPNHLLLLCNGARRVWNDMMAWWHIAWVCPPTLKTLFLYWDDSAFKNFEKVCWQATFYAAVWTIWLCRNDAVFKNKAWEVEEVVDLVKTRVALWIKGKFNLHEYSVEDFKWNLDGIRKLNM</sequence>
<gene>
    <name evidence="2" type="ORF">RHGRI_009990</name>
</gene>
<evidence type="ECO:0000313" key="2">
    <source>
        <dbReference type="EMBL" id="KAG5551755.1"/>
    </source>
</evidence>